<keyword evidence="1" id="KW-0004">4Fe-4S</keyword>
<sequence>MPMPSLQLSALQTSWLQEIGVASPFLAPYRKSVSAPAQMKSVSAPVMTSSSVVPIQAKEALAQAKALLTPETTPSALPKVTQDTVLTKRVGATTDVSQIDVEQMGWEQLHAYVQQCQQCALHEQRQQVVVGAGQQQQPDWLVISSAPSSYEELAGLPMQGKSGELFAAQMQSIGIVPFEQMYMTQLLKCRSVGQSQTEYIQACFGVLLRQIKLLQPKRLLLLGSKATAIFLQGDFEALRGEVHHWKSPEGMTLPTIVSYHPASILLRPQLKARAWADLLLCKRLMTT</sequence>
<keyword evidence="3" id="KW-0227">DNA damage</keyword>
<proteinExistence type="predicted"/>
<comment type="caution">
    <text evidence="9">The sequence shown here is derived from an EMBL/GenBank/DDBJ whole genome shotgun (WGS) entry which is preliminary data.</text>
</comment>
<evidence type="ECO:0000256" key="6">
    <source>
        <dbReference type="ARBA" id="ARBA00023014"/>
    </source>
</evidence>
<keyword evidence="7" id="KW-0234">DNA repair</keyword>
<dbReference type="CDD" id="cd10030">
    <property type="entry name" value="UDG-F4_TTUDGA_SPO1dp_like"/>
    <property type="match status" value="1"/>
</dbReference>
<keyword evidence="4" id="KW-0378">Hydrolase</keyword>
<evidence type="ECO:0000256" key="1">
    <source>
        <dbReference type="ARBA" id="ARBA00022485"/>
    </source>
</evidence>
<dbReference type="InterPro" id="IPR051536">
    <property type="entry name" value="UDG_Type-4/5"/>
</dbReference>
<evidence type="ECO:0000256" key="7">
    <source>
        <dbReference type="ARBA" id="ARBA00023204"/>
    </source>
</evidence>
<dbReference type="EMBL" id="BAABKD010000002">
    <property type="protein sequence ID" value="GAA5086915.1"/>
    <property type="molecule type" value="Genomic_DNA"/>
</dbReference>
<keyword evidence="2" id="KW-0479">Metal-binding</keyword>
<evidence type="ECO:0000313" key="9">
    <source>
        <dbReference type="EMBL" id="GAA5086915.1"/>
    </source>
</evidence>
<evidence type="ECO:0000256" key="3">
    <source>
        <dbReference type="ARBA" id="ARBA00022763"/>
    </source>
</evidence>
<dbReference type="SMART" id="SM00987">
    <property type="entry name" value="UreE_C"/>
    <property type="match status" value="1"/>
</dbReference>
<dbReference type="SMART" id="SM00986">
    <property type="entry name" value="UDG"/>
    <property type="match status" value="1"/>
</dbReference>
<feature type="domain" description="Uracil-DNA glycosylase-like" evidence="8">
    <location>
        <begin position="130"/>
        <end position="279"/>
    </location>
</feature>
<keyword evidence="5" id="KW-0408">Iron</keyword>
<dbReference type="InterPro" id="IPR005122">
    <property type="entry name" value="Uracil-DNA_glycosylase-like"/>
</dbReference>
<dbReference type="SUPFAM" id="SSF52141">
    <property type="entry name" value="Uracil-DNA glycosylase-like"/>
    <property type="match status" value="1"/>
</dbReference>
<protein>
    <submittedName>
        <fullName evidence="9">Uracil-DNA glycosylase</fullName>
    </submittedName>
</protein>
<evidence type="ECO:0000256" key="2">
    <source>
        <dbReference type="ARBA" id="ARBA00022723"/>
    </source>
</evidence>
<dbReference type="InterPro" id="IPR036895">
    <property type="entry name" value="Uracil-DNA_glycosylase-like_sf"/>
</dbReference>
<accession>A0ABP9M0E8</accession>
<dbReference type="Proteomes" id="UP001500227">
    <property type="component" value="Unassembled WGS sequence"/>
</dbReference>
<dbReference type="PANTHER" id="PTHR33693:SF1">
    <property type="entry name" value="TYPE-4 URACIL-DNA GLYCOSYLASE"/>
    <property type="match status" value="1"/>
</dbReference>
<reference evidence="10" key="1">
    <citation type="journal article" date="2019" name="Int. J. Syst. Evol. Microbiol.">
        <title>The Global Catalogue of Microorganisms (GCM) 10K type strain sequencing project: providing services to taxonomists for standard genome sequencing and annotation.</title>
        <authorList>
            <consortium name="The Broad Institute Genomics Platform"/>
            <consortium name="The Broad Institute Genome Sequencing Center for Infectious Disease"/>
            <person name="Wu L."/>
            <person name="Ma J."/>
        </authorList>
    </citation>
    <scope>NUCLEOTIDE SEQUENCE [LARGE SCALE GENOMIC DNA]</scope>
    <source>
        <strain evidence="10">JCM 18423</strain>
    </source>
</reference>
<evidence type="ECO:0000259" key="8">
    <source>
        <dbReference type="SMART" id="SM00986"/>
    </source>
</evidence>
<name>A0ABP9M0E8_9BURK</name>
<keyword evidence="10" id="KW-1185">Reference proteome</keyword>
<evidence type="ECO:0000313" key="10">
    <source>
        <dbReference type="Proteomes" id="UP001500227"/>
    </source>
</evidence>
<dbReference type="Pfam" id="PF03167">
    <property type="entry name" value="UDG"/>
    <property type="match status" value="1"/>
</dbReference>
<organism evidence="9 10">
    <name type="scientific">Paenalcaligenes hermetiae</name>
    <dbReference type="NCBI Taxonomy" id="1157987"/>
    <lineage>
        <taxon>Bacteria</taxon>
        <taxon>Pseudomonadati</taxon>
        <taxon>Pseudomonadota</taxon>
        <taxon>Betaproteobacteria</taxon>
        <taxon>Burkholderiales</taxon>
        <taxon>Alcaligenaceae</taxon>
        <taxon>Paenalcaligenes</taxon>
    </lineage>
</organism>
<evidence type="ECO:0000256" key="4">
    <source>
        <dbReference type="ARBA" id="ARBA00022801"/>
    </source>
</evidence>
<dbReference type="PANTHER" id="PTHR33693">
    <property type="entry name" value="TYPE-5 URACIL-DNA GLYCOSYLASE"/>
    <property type="match status" value="1"/>
</dbReference>
<dbReference type="Gene3D" id="3.40.470.10">
    <property type="entry name" value="Uracil-DNA glycosylase-like domain"/>
    <property type="match status" value="1"/>
</dbReference>
<keyword evidence="6" id="KW-0411">Iron-sulfur</keyword>
<evidence type="ECO:0000256" key="5">
    <source>
        <dbReference type="ARBA" id="ARBA00023004"/>
    </source>
</evidence>
<gene>
    <name evidence="9" type="ORF">GCM10023337_07020</name>
</gene>